<name>A0ABS6NDQ4_9RHOB</name>
<accession>A0ABS6NDQ4</accession>
<dbReference type="EMBL" id="JAHRWL010000004">
    <property type="protein sequence ID" value="MBV2361710.1"/>
    <property type="molecule type" value="Genomic_DNA"/>
</dbReference>
<proteinExistence type="predicted"/>
<gene>
    <name evidence="1" type="ORF">KUH32_18240</name>
</gene>
<keyword evidence="2" id="KW-1185">Reference proteome</keyword>
<sequence>MPQASDRYITLEQLSDKLGGRSRSSIYRDLESGRIPQPIRIGVRLYWCEAEIEEFLQMRRSSEL</sequence>
<dbReference type="InterPro" id="IPR010260">
    <property type="entry name" value="AlpA"/>
</dbReference>
<comment type="caution">
    <text evidence="1">The sequence shown here is derived from an EMBL/GenBank/DDBJ whole genome shotgun (WGS) entry which is preliminary data.</text>
</comment>
<evidence type="ECO:0000313" key="2">
    <source>
        <dbReference type="Proteomes" id="UP001166293"/>
    </source>
</evidence>
<evidence type="ECO:0000313" key="1">
    <source>
        <dbReference type="EMBL" id="MBV2361710.1"/>
    </source>
</evidence>
<organism evidence="1 2">
    <name type="scientific">Thalassococcus arenae</name>
    <dbReference type="NCBI Taxonomy" id="2851652"/>
    <lineage>
        <taxon>Bacteria</taxon>
        <taxon>Pseudomonadati</taxon>
        <taxon>Pseudomonadota</taxon>
        <taxon>Alphaproteobacteria</taxon>
        <taxon>Rhodobacterales</taxon>
        <taxon>Roseobacteraceae</taxon>
        <taxon>Thalassococcus</taxon>
    </lineage>
</organism>
<reference evidence="1" key="1">
    <citation type="submission" date="2021-06" db="EMBL/GenBank/DDBJ databases">
        <title>Thalassococcus sp. CAU 1522 isolated from sea sand, Republic of Korea.</title>
        <authorList>
            <person name="Kim W."/>
        </authorList>
    </citation>
    <scope>NUCLEOTIDE SEQUENCE</scope>
    <source>
        <strain evidence="1">CAU 1522</strain>
    </source>
</reference>
<dbReference type="Pfam" id="PF05930">
    <property type="entry name" value="Phage_AlpA"/>
    <property type="match status" value="1"/>
</dbReference>
<dbReference type="RefSeq" id="WP_217780100.1">
    <property type="nucleotide sequence ID" value="NZ_JAHRWL010000004.1"/>
</dbReference>
<dbReference type="Proteomes" id="UP001166293">
    <property type="component" value="Unassembled WGS sequence"/>
</dbReference>
<protein>
    <submittedName>
        <fullName evidence="1">AlpA family phage regulatory protein</fullName>
    </submittedName>
</protein>